<dbReference type="EMBL" id="CM035437">
    <property type="protein sequence ID" value="KAH7286635.1"/>
    <property type="molecule type" value="Genomic_DNA"/>
</dbReference>
<dbReference type="EMBL" id="CM035437">
    <property type="protein sequence ID" value="KAH7286636.1"/>
    <property type="molecule type" value="Genomic_DNA"/>
</dbReference>
<sequence length="500" mass="55669">MRSPSEKLRDLTLGKYGPMNPSSSLAGELVEPADVMQNMASVENMKLHYDGFLTNARIISGATYDFARSIQDMASHMMETFGQYVDGEIGNVFSMLARVQFEISKILDAHAAHVSEMLVDPTELMMSEIRQVQVMKMLYDEKRKKVNYLLQSMQKVNSISDKESSMNQLIIAEEDFNEQAQALGLKLKSIRHEQARGLIIQAAKYHSAQMHLFTKSLASITAIEPVMMQLSLEKNIDRSMSEEISNCLPVEDVDGASISNYATDNENSTTSQTTMTSEVSMASRMMINSQPVPVSSSIPQQKEFFHTYEPLKPAEISKYALPSLSNTGKVAGMSKQISDKRNCTLDTKHPLLSSGKLVTTLTNQSSITSEQTTSHKRGDERIIPSMEMRVNPEVKKAPKMNRSYSHSGAMFHKYSSGNRYQYDISSSMTGQSDPLYRSGPLDRSPMPRSYEQNVMSSDTSPHISELYKLPLPPTLGSSRSIAYSTPLARKSDGVPPSRSD</sequence>
<dbReference type="AlphaFoldDB" id="A0A8T2QT34"/>
<evidence type="ECO:0000256" key="1">
    <source>
        <dbReference type="SAM" id="MobiDB-lite"/>
    </source>
</evidence>
<keyword evidence="3" id="KW-1185">Reference proteome</keyword>
<evidence type="ECO:0008006" key="4">
    <source>
        <dbReference type="Google" id="ProtNLM"/>
    </source>
</evidence>
<dbReference type="OMA" id="CYANIFT"/>
<evidence type="ECO:0000313" key="3">
    <source>
        <dbReference type="Proteomes" id="UP000825935"/>
    </source>
</evidence>
<protein>
    <recommendedName>
        <fullName evidence="4">BAR domain-containing protein</fullName>
    </recommendedName>
</protein>
<proteinExistence type="predicted"/>
<dbReference type="PANTHER" id="PTHR34119">
    <property type="entry name" value="HYDROXYPROLINE-RICH GLYCOPROTEIN-LIKE"/>
    <property type="match status" value="1"/>
</dbReference>
<dbReference type="Gene3D" id="1.20.1270.60">
    <property type="entry name" value="Arfaptin homology (AH) domain/BAR domain"/>
    <property type="match status" value="1"/>
</dbReference>
<dbReference type="CDD" id="cd07307">
    <property type="entry name" value="BAR"/>
    <property type="match status" value="1"/>
</dbReference>
<feature type="compositionally biased region" description="Polar residues" evidence="1">
    <location>
        <begin position="422"/>
        <end position="432"/>
    </location>
</feature>
<name>A0A8T2QT34_CERRI</name>
<reference evidence="2" key="1">
    <citation type="submission" date="2021-08" db="EMBL/GenBank/DDBJ databases">
        <title>WGS assembly of Ceratopteris richardii.</title>
        <authorList>
            <person name="Marchant D.B."/>
            <person name="Chen G."/>
            <person name="Jenkins J."/>
            <person name="Shu S."/>
            <person name="Leebens-Mack J."/>
            <person name="Grimwood J."/>
            <person name="Schmutz J."/>
            <person name="Soltis P."/>
            <person name="Soltis D."/>
            <person name="Chen Z.-H."/>
        </authorList>
    </citation>
    <scope>NUCLEOTIDE SEQUENCE</scope>
    <source>
        <strain evidence="2">Whitten #5841</strain>
        <tissue evidence="2">Leaf</tissue>
    </source>
</reference>
<gene>
    <name evidence="2" type="ORF">KP509_32G015900</name>
</gene>
<feature type="region of interest" description="Disordered" evidence="1">
    <location>
        <begin position="422"/>
        <end position="500"/>
    </location>
</feature>
<dbReference type="PANTHER" id="PTHR34119:SF1">
    <property type="entry name" value="OS04G0394700 PROTEIN"/>
    <property type="match status" value="1"/>
</dbReference>
<accession>A0A8T2QT34</accession>
<organism evidence="2 3">
    <name type="scientific">Ceratopteris richardii</name>
    <name type="common">Triangle waterfern</name>
    <dbReference type="NCBI Taxonomy" id="49495"/>
    <lineage>
        <taxon>Eukaryota</taxon>
        <taxon>Viridiplantae</taxon>
        <taxon>Streptophyta</taxon>
        <taxon>Embryophyta</taxon>
        <taxon>Tracheophyta</taxon>
        <taxon>Polypodiopsida</taxon>
        <taxon>Polypodiidae</taxon>
        <taxon>Polypodiales</taxon>
        <taxon>Pteridineae</taxon>
        <taxon>Pteridaceae</taxon>
        <taxon>Parkerioideae</taxon>
        <taxon>Ceratopteris</taxon>
    </lineage>
</organism>
<dbReference type="Proteomes" id="UP000825935">
    <property type="component" value="Chromosome 32"/>
</dbReference>
<comment type="caution">
    <text evidence="2">The sequence shown here is derived from an EMBL/GenBank/DDBJ whole genome shotgun (WGS) entry which is preliminary data.</text>
</comment>
<evidence type="ECO:0000313" key="2">
    <source>
        <dbReference type="EMBL" id="KAH7286635.1"/>
    </source>
</evidence>
<dbReference type="InterPro" id="IPR027267">
    <property type="entry name" value="AH/BAR_dom_sf"/>
</dbReference>
<dbReference type="InterPro" id="IPR037488">
    <property type="entry name" value="At2g33490-like"/>
</dbReference>
<feature type="compositionally biased region" description="Polar residues" evidence="1">
    <location>
        <begin position="450"/>
        <end position="462"/>
    </location>
</feature>
<dbReference type="SUPFAM" id="SSF103657">
    <property type="entry name" value="BAR/IMD domain-like"/>
    <property type="match status" value="1"/>
</dbReference>
<dbReference type="OrthoDB" id="1925034at2759"/>